<dbReference type="Proteomes" id="UP000184147">
    <property type="component" value="Unassembled WGS sequence"/>
</dbReference>
<dbReference type="Gene3D" id="2.60.40.3620">
    <property type="match status" value="2"/>
</dbReference>
<keyword evidence="4" id="KW-1185">Reference proteome</keyword>
<feature type="signal peptide" evidence="2">
    <location>
        <begin position="1"/>
        <end position="19"/>
    </location>
</feature>
<proteinExistence type="predicted"/>
<dbReference type="EMBL" id="FQVQ01000006">
    <property type="protein sequence ID" value="SHF28504.1"/>
    <property type="molecule type" value="Genomic_DNA"/>
</dbReference>
<feature type="chain" id="PRO_5009908753" evidence="2">
    <location>
        <begin position="20"/>
        <end position="385"/>
    </location>
</feature>
<gene>
    <name evidence="3" type="ORF">SAMN05444377_10633</name>
</gene>
<dbReference type="STRING" id="1124188.SAMN05444377_10633"/>
<dbReference type="AlphaFoldDB" id="A0A1M5AEC4"/>
<evidence type="ECO:0000256" key="1">
    <source>
        <dbReference type="ARBA" id="ARBA00022729"/>
    </source>
</evidence>
<reference evidence="3 4" key="1">
    <citation type="submission" date="2016-11" db="EMBL/GenBank/DDBJ databases">
        <authorList>
            <person name="Jaros S."/>
            <person name="Januszkiewicz K."/>
            <person name="Wedrychowicz H."/>
        </authorList>
    </citation>
    <scope>NUCLEOTIDE SEQUENCE [LARGE SCALE GENOMIC DNA]</scope>
    <source>
        <strain evidence="3 4">DSM 25660</strain>
    </source>
</reference>
<evidence type="ECO:0000313" key="4">
    <source>
        <dbReference type="Proteomes" id="UP000184147"/>
    </source>
</evidence>
<organism evidence="3 4">
    <name type="scientific">Flavobacterium fontis</name>
    <dbReference type="NCBI Taxonomy" id="1124188"/>
    <lineage>
        <taxon>Bacteria</taxon>
        <taxon>Pseudomonadati</taxon>
        <taxon>Bacteroidota</taxon>
        <taxon>Flavobacteriia</taxon>
        <taxon>Flavobacteriales</taxon>
        <taxon>Flavobacteriaceae</taxon>
        <taxon>Flavobacterium</taxon>
    </lineage>
</organism>
<name>A0A1M5AEC4_9FLAO</name>
<accession>A0A1M5AEC4</accession>
<dbReference type="OrthoDB" id="975117at2"/>
<protein>
    <submittedName>
        <fullName evidence="3">Por secretion system C-terminal sorting domain-containing protein</fullName>
    </submittedName>
</protein>
<dbReference type="RefSeq" id="WP_073362775.1">
    <property type="nucleotide sequence ID" value="NZ_FQVQ01000006.1"/>
</dbReference>
<dbReference type="InterPro" id="IPR026444">
    <property type="entry name" value="Secre_tail"/>
</dbReference>
<keyword evidence="1 2" id="KW-0732">Signal</keyword>
<sequence length="385" mass="41041">MKLKLLFSTLLVTALSASAQTISIVGTGVNGWPPTNGPEITLASTDNIIYTVNDLVVTTGEVKFRQDFSWANNWGGTTFPNGNGAPGGTNIPTLAGTYDVTFNRLTGAYSFVGNTTAQTVELWGPAVDAQLGFGGPGVAMATSDEVNYTLSNFVFTSGNAYFRLNGNNNLTFGSTAFPSGVAVASGPTIPVTGREWYVTFNRTTGQYNFEFPLIGILGSALNGWNTDVDMNTTDGFNYSLQVALTTGAVKFRKNNTWDINWGGNDFPTGTATNNGNDINITTASTYLVQFEPLTGAYSFTDLLSQPTFSTPRFVLTSNPTATAWQVEGTTVVDVVEILDLSGKQVGQYRPNATSFSVEAAHLVPGMYLLKMVSAQGTQTLKAIKN</sequence>
<evidence type="ECO:0000313" key="3">
    <source>
        <dbReference type="EMBL" id="SHF28504.1"/>
    </source>
</evidence>
<evidence type="ECO:0000256" key="2">
    <source>
        <dbReference type="SAM" id="SignalP"/>
    </source>
</evidence>
<dbReference type="NCBIfam" id="TIGR04183">
    <property type="entry name" value="Por_Secre_tail"/>
    <property type="match status" value="1"/>
</dbReference>